<dbReference type="EMBL" id="VAUV01000003">
    <property type="protein sequence ID" value="TLD71876.1"/>
    <property type="molecule type" value="Genomic_DNA"/>
</dbReference>
<keyword evidence="2" id="KW-1185">Reference proteome</keyword>
<proteinExistence type="predicted"/>
<gene>
    <name evidence="1" type="ORF">FEM03_03890</name>
</gene>
<dbReference type="AlphaFoldDB" id="A0A5R8KHT2"/>
<sequence>MNQIGLHPGSDCPAYLCCVNHYAEITSTVVPSRHTVVFLAEDASGRSTASAFKDLSYLAILIGDVQREAGEIAAIISDAH</sequence>
<reference evidence="1 2" key="1">
    <citation type="submission" date="2019-05" db="EMBL/GenBank/DDBJ databases">
        <title>Verrucobacter flavum gen. nov., sp. nov. a new member of the family Verrucomicrobiaceae.</title>
        <authorList>
            <person name="Szuroczki S."/>
            <person name="Abbaszade G."/>
            <person name="Szabo A."/>
            <person name="Felfoldi T."/>
            <person name="Schumann P."/>
            <person name="Boka K."/>
            <person name="Keki Z."/>
            <person name="Toumi M."/>
            <person name="Toth E."/>
        </authorList>
    </citation>
    <scope>NUCLEOTIDE SEQUENCE [LARGE SCALE GENOMIC DNA]</scope>
    <source>
        <strain evidence="1 2">MG-N-17</strain>
    </source>
</reference>
<evidence type="ECO:0000313" key="1">
    <source>
        <dbReference type="EMBL" id="TLD71876.1"/>
    </source>
</evidence>
<accession>A0A5R8KHT2</accession>
<dbReference type="RefSeq" id="WP_138084880.1">
    <property type="nucleotide sequence ID" value="NZ_VAUV01000003.1"/>
</dbReference>
<comment type="caution">
    <text evidence="1">The sequence shown here is derived from an EMBL/GenBank/DDBJ whole genome shotgun (WGS) entry which is preliminary data.</text>
</comment>
<name>A0A5R8KHT2_9BACT</name>
<organism evidence="1 2">
    <name type="scientific">Phragmitibacter flavus</name>
    <dbReference type="NCBI Taxonomy" id="2576071"/>
    <lineage>
        <taxon>Bacteria</taxon>
        <taxon>Pseudomonadati</taxon>
        <taxon>Verrucomicrobiota</taxon>
        <taxon>Verrucomicrobiia</taxon>
        <taxon>Verrucomicrobiales</taxon>
        <taxon>Verrucomicrobiaceae</taxon>
        <taxon>Phragmitibacter</taxon>
    </lineage>
</organism>
<dbReference type="Proteomes" id="UP000306196">
    <property type="component" value="Unassembled WGS sequence"/>
</dbReference>
<protein>
    <submittedName>
        <fullName evidence="1">Uncharacterized protein</fullName>
    </submittedName>
</protein>
<evidence type="ECO:0000313" key="2">
    <source>
        <dbReference type="Proteomes" id="UP000306196"/>
    </source>
</evidence>